<dbReference type="GO" id="GO:0016504">
    <property type="term" value="F:peptidase activator activity"/>
    <property type="evidence" value="ECO:0007669"/>
    <property type="project" value="InterPro"/>
</dbReference>
<keyword evidence="7" id="KW-0234">DNA repair</keyword>
<comment type="subcellular location">
    <subcellularLocation>
        <location evidence="2">Cytoplasm</location>
    </subcellularLocation>
    <subcellularLocation>
        <location evidence="1">Nucleus speckle</location>
    </subcellularLocation>
</comment>
<evidence type="ECO:0000259" key="12">
    <source>
        <dbReference type="Pfam" id="PF23096"/>
    </source>
</evidence>
<dbReference type="GO" id="GO:0016607">
    <property type="term" value="C:nuclear speck"/>
    <property type="evidence" value="ECO:0007669"/>
    <property type="project" value="UniProtKB-SubCell"/>
</dbReference>
<keyword evidence="8" id="KW-0539">Nucleus</keyword>
<evidence type="ECO:0000256" key="6">
    <source>
        <dbReference type="ARBA" id="ARBA00022763"/>
    </source>
</evidence>
<comment type="caution">
    <text evidence="13">The sequence shown here is derived from an EMBL/GenBank/DDBJ whole genome shotgun (WGS) entry which is preliminary data.</text>
</comment>
<reference evidence="13" key="1">
    <citation type="submission" date="2022-01" db="EMBL/GenBank/DDBJ databases">
        <title>Genome Sequence Resource for Two Populations of Ditylenchus destructor, the Migratory Endoparasitic Phytonematode.</title>
        <authorList>
            <person name="Zhang H."/>
            <person name="Lin R."/>
            <person name="Xie B."/>
        </authorList>
    </citation>
    <scope>NUCLEOTIDE SEQUENCE</scope>
    <source>
        <strain evidence="13">BazhouSP</strain>
    </source>
</reference>
<dbReference type="Pfam" id="PF16507">
    <property type="entry name" value="HEAT_PSME4_mid"/>
    <property type="match status" value="1"/>
</dbReference>
<feature type="region of interest" description="Disordered" evidence="9">
    <location>
        <begin position="1"/>
        <end position="31"/>
    </location>
</feature>
<feature type="domain" description="Proteasome activator complex subunit 4 C-terminal" evidence="10">
    <location>
        <begin position="1819"/>
        <end position="1904"/>
    </location>
</feature>
<evidence type="ECO:0000313" key="14">
    <source>
        <dbReference type="Proteomes" id="UP001201812"/>
    </source>
</evidence>
<evidence type="ECO:0000259" key="10">
    <source>
        <dbReference type="Pfam" id="PF11919"/>
    </source>
</evidence>
<gene>
    <name evidence="13" type="ORF">DdX_04914</name>
</gene>
<dbReference type="GO" id="GO:0005829">
    <property type="term" value="C:cytosol"/>
    <property type="evidence" value="ECO:0007669"/>
    <property type="project" value="TreeGrafter"/>
</dbReference>
<evidence type="ECO:0000256" key="5">
    <source>
        <dbReference type="ARBA" id="ARBA00022737"/>
    </source>
</evidence>
<dbReference type="Pfam" id="PF23096">
    <property type="entry name" value="HEAT_PSME4"/>
    <property type="match status" value="1"/>
</dbReference>
<keyword evidence="14" id="KW-1185">Reference proteome</keyword>
<keyword evidence="5" id="KW-0677">Repeat</keyword>
<evidence type="ECO:0000256" key="7">
    <source>
        <dbReference type="ARBA" id="ARBA00023204"/>
    </source>
</evidence>
<dbReference type="SUPFAM" id="SSF48371">
    <property type="entry name" value="ARM repeat"/>
    <property type="match status" value="2"/>
</dbReference>
<name>A0AAD4RAF3_9BILA</name>
<evidence type="ECO:0000256" key="3">
    <source>
        <dbReference type="ARBA" id="ARBA00005739"/>
    </source>
</evidence>
<keyword evidence="13" id="KW-0647">Proteasome</keyword>
<feature type="compositionally biased region" description="Acidic residues" evidence="9">
    <location>
        <begin position="8"/>
        <end position="31"/>
    </location>
</feature>
<dbReference type="EMBL" id="JAKKPZ010000005">
    <property type="protein sequence ID" value="KAI1720671.1"/>
    <property type="molecule type" value="Genomic_DNA"/>
</dbReference>
<dbReference type="PANTHER" id="PTHR32170">
    <property type="entry name" value="PROTEASOME ACTIVATOR COMPLEX SUBUNIT 4"/>
    <property type="match status" value="1"/>
</dbReference>
<dbReference type="Proteomes" id="UP001201812">
    <property type="component" value="Unassembled WGS sequence"/>
</dbReference>
<evidence type="ECO:0000256" key="2">
    <source>
        <dbReference type="ARBA" id="ARBA00004496"/>
    </source>
</evidence>
<dbReference type="GO" id="GO:0000502">
    <property type="term" value="C:proteasome complex"/>
    <property type="evidence" value="ECO:0007669"/>
    <property type="project" value="UniProtKB-KW"/>
</dbReference>
<comment type="similarity">
    <text evidence="3">Belongs to the BLM10 family.</text>
</comment>
<evidence type="ECO:0000259" key="11">
    <source>
        <dbReference type="Pfam" id="PF16507"/>
    </source>
</evidence>
<dbReference type="GO" id="GO:0006281">
    <property type="term" value="P:DNA repair"/>
    <property type="evidence" value="ECO:0007669"/>
    <property type="project" value="UniProtKB-KW"/>
</dbReference>
<dbReference type="Gene3D" id="1.25.10.10">
    <property type="entry name" value="Leucine-rich Repeat Variant"/>
    <property type="match status" value="1"/>
</dbReference>
<organism evidence="13 14">
    <name type="scientific">Ditylenchus destructor</name>
    <dbReference type="NCBI Taxonomy" id="166010"/>
    <lineage>
        <taxon>Eukaryota</taxon>
        <taxon>Metazoa</taxon>
        <taxon>Ecdysozoa</taxon>
        <taxon>Nematoda</taxon>
        <taxon>Chromadorea</taxon>
        <taxon>Rhabditida</taxon>
        <taxon>Tylenchina</taxon>
        <taxon>Tylenchomorpha</taxon>
        <taxon>Sphaerularioidea</taxon>
        <taxon>Anguinidae</taxon>
        <taxon>Anguininae</taxon>
        <taxon>Ditylenchus</taxon>
    </lineage>
</organism>
<dbReference type="InterPro" id="IPR011989">
    <property type="entry name" value="ARM-like"/>
</dbReference>
<evidence type="ECO:0000313" key="13">
    <source>
        <dbReference type="EMBL" id="KAI1720671.1"/>
    </source>
</evidence>
<accession>A0AAD4RAF3</accession>
<dbReference type="Pfam" id="PF11919">
    <property type="entry name" value="PSME4_C"/>
    <property type="match status" value="1"/>
</dbReference>
<dbReference type="InterPro" id="IPR032430">
    <property type="entry name" value="Blm10_mid"/>
</dbReference>
<dbReference type="InterPro" id="IPR035309">
    <property type="entry name" value="PSME4"/>
</dbReference>
<protein>
    <submittedName>
        <fullName evidence="13">Proteasome-substrate-size regulator, mid region domain-containing protein</fullName>
    </submittedName>
</protein>
<feature type="domain" description="Proteasome activator complex subunit 4-like HEAT repeat-like" evidence="12">
    <location>
        <begin position="1246"/>
        <end position="1533"/>
    </location>
</feature>
<sequence length="1904" mass="218387">MSSSDSDWSSEFEEELDEDSNQELELETGIIDPEDTYMDSMENMSSINESDMEETTLDMEIPVEETSRFQKEIWQLRLLPYNEELKRDADSYFSHIKTGLAHSVLYRDARPGFIYWVCELDRFMQLYSRRFTKTDHINIVQLLASALTIDKLDFRVVKVVSSVLSTLLSRKNLLSRQDVQFYWKPLFDLYVEISYRNLEEDGVFLLPENLKKTLGGVILEMNNYFSESATQEILDEVRPMICPWDDSMNKALSIMCLFLPTTLKPEEHKKFGANLWFDELWHWFACNECNSTVDEKILSIFARLAKDCPGYIDWSDKFELIFSKLIRAFKLEVGTDRVTLSSGSRIFGSVSFMIAYTLGGPNDGVQPYLDQLFLTLESYFYPSNIGAYTTNLLTFCLKLVTNVAYRVSRERYHPERHMNKVPDSIRLTDAQIDKLTKSILPCLKYAAFSKTQKQELVPSIMRILSFLSPGLLIPTVLDMVYPSLETVTEPHRLFQSLHILSCICVSLVRDNPAASNGERLPIEFTEETFDHTRSYKRHALNILVNILPGIDVNDIGKSTLTFQIIGILLLLIPVADCSEAPLVRDDLTEEEKELCSATAVFDTFVEQLVNKIFSMIEMLGNSSQLPHHGGRHNLTKLKAKSMEEVVIEKGVLTVFKALIRNCNSAIYERLTDEFFSFLKGNMYESKPAMDLLTRMTTSVVAIKPRYAFPIFFNFVSDKFFAHIAEHKEIFDDEEVDTTAIWCMTLSAEIIRGSPGDVLLENREKVDQLLSLFTRFKCKDATYLAAGFAQNVLSSLCSLYPRTKGAYETLDKPFDKYLPIRHWAHTINKKTWKIDWHIPSADEVAYATDITKKLVFDNLETLSNAEKMTDAEILRCLSIVRCCLEGCSNLCPYFDGEIIPIVPTSTPNIQFLTTVLPLSVKMITAPNGENFRHVVFHEIKKISDYMMTKRENDTKSMMELVGIMRILLHVKGICPSSYQMQHTTFQMTKKVLSDPLKGSKAIIESVMEGDLAFIHAKRQLTKPLIALTTTHIEAFKLLIRFGTSSYSGVRIESQKILDSSFSSWTYSYKTVLDEILKIICCPSEYAHKQFKGALYMLLNGKELSICVRQDWETLNNVWPCMVKAQHSEKPSIIALFDTAHDIIVNNFSSFQISFKFSESIMPIAKKVIEKYNGCVHDPVWPDLTEKQLKEAQATETERNEKNIKLYYQLCDELLKLSVDSKLHWRHVDMAQSFLSLMLRKDMEFPADAVQLYFKLLVSDTIKTRKMAIAFLSSWLKINKPKSVKRAHPIENTGHNNGPNAKWPIKYGFRKDNALLLYDQAKQPKTASEWNSTRFFFKIHYGFYTWPKEFKSYAPATEQVEINRNEFTALEKSIVSMFDDEAIAEKLINFLSLEEKKGQDEFNAITYSLFYRLFRNYNDQLFPSISKQLDKLLKDKREGAQRLASEIVAGLINGSKLWTFEKLEKIWAWLRPRLSSAWEETISNESERNWGTCLATICGTCEPRMIGWLLDLLFALVRKPTENTFHMTTRLYLLHCALNQFEWRIPSLWYQLFCHCSQLVGHTYQNMRFRVGSCLASSAFSELPGIYVDPELQSSLNLVTEKQIIGIMDSQLKATGLWKMVFREDDGDANTSDQKTATTSVPIGVVLSEADLKRGRLIMITMVNTIYSLASVSLAPLNNATTLRLIPLLAHFSNETNEEELKSSCQTQLIRSMAPADLSDENILVLLDVCEQTVARCSWWKTKMLLLRFLQVHILSNIFIMRKCKQRVQDLVLSLMSDPRLDVRISAAQTLSGFIHCGYFSADTNLIERVVNMASSKQSEEQHSGVLALSAIIQAFPYSVPSFLPSLLMALCKHAHDREPNYGVVKKALSEFKRTHQDSWHEHKQEFTEEQLCALTDLLVSPNYYV</sequence>
<evidence type="ECO:0000256" key="1">
    <source>
        <dbReference type="ARBA" id="ARBA00004324"/>
    </source>
</evidence>
<dbReference type="GO" id="GO:0070628">
    <property type="term" value="F:proteasome binding"/>
    <property type="evidence" value="ECO:0007669"/>
    <property type="project" value="InterPro"/>
</dbReference>
<dbReference type="InterPro" id="IPR021843">
    <property type="entry name" value="PSME4_C"/>
</dbReference>
<keyword evidence="4" id="KW-0963">Cytoplasm</keyword>
<evidence type="ECO:0000256" key="8">
    <source>
        <dbReference type="ARBA" id="ARBA00023242"/>
    </source>
</evidence>
<dbReference type="PANTHER" id="PTHR32170:SF3">
    <property type="entry name" value="PROTEASOME ACTIVATOR COMPLEX SUBUNIT 4"/>
    <property type="match status" value="1"/>
</dbReference>
<dbReference type="GO" id="GO:0010499">
    <property type="term" value="P:proteasomal ubiquitin-independent protein catabolic process"/>
    <property type="evidence" value="ECO:0007669"/>
    <property type="project" value="TreeGrafter"/>
</dbReference>
<feature type="domain" description="Proteasome activator Blm10 middle HEAT repeats region" evidence="11">
    <location>
        <begin position="369"/>
        <end position="889"/>
    </location>
</feature>
<keyword evidence="6" id="KW-0227">DNA damage</keyword>
<dbReference type="InterPro" id="IPR016024">
    <property type="entry name" value="ARM-type_fold"/>
</dbReference>
<proteinExistence type="inferred from homology"/>
<evidence type="ECO:0000256" key="9">
    <source>
        <dbReference type="SAM" id="MobiDB-lite"/>
    </source>
</evidence>
<dbReference type="InterPro" id="IPR055455">
    <property type="entry name" value="HEAT_PSME4"/>
</dbReference>
<evidence type="ECO:0000256" key="4">
    <source>
        <dbReference type="ARBA" id="ARBA00022490"/>
    </source>
</evidence>